<protein>
    <submittedName>
        <fullName evidence="4">(wild Malaysian banana) hypothetical protein</fullName>
    </submittedName>
</protein>
<feature type="repeat" description="ARM" evidence="1">
    <location>
        <begin position="245"/>
        <end position="278"/>
    </location>
</feature>
<dbReference type="Gene3D" id="1.25.10.10">
    <property type="entry name" value="Leucine-rich Repeat Variant"/>
    <property type="match status" value="2"/>
</dbReference>
<dbReference type="InterPro" id="IPR000225">
    <property type="entry name" value="Armadillo"/>
</dbReference>
<evidence type="ECO:0000256" key="2">
    <source>
        <dbReference type="SAM" id="MobiDB-lite"/>
    </source>
</evidence>
<dbReference type="Gramene" id="Ma04_t16070.1">
    <property type="protein sequence ID" value="Ma04_p16070.1"/>
    <property type="gene ID" value="Ma04_g16070"/>
</dbReference>
<dbReference type="EMBL" id="HG996469">
    <property type="protein sequence ID" value="CAG1842477.1"/>
    <property type="molecule type" value="Genomic_DNA"/>
</dbReference>
<proteinExistence type="predicted"/>
<feature type="region of interest" description="Disordered" evidence="2">
    <location>
        <begin position="1"/>
        <end position="38"/>
    </location>
</feature>
<evidence type="ECO:0000313" key="4">
    <source>
        <dbReference type="EMBL" id="CAG1842477.1"/>
    </source>
</evidence>
<dbReference type="SMART" id="SM00185">
    <property type="entry name" value="ARM"/>
    <property type="match status" value="6"/>
</dbReference>
<dbReference type="InterPro" id="IPR011989">
    <property type="entry name" value="ARM-like"/>
</dbReference>
<dbReference type="Pfam" id="PF13646">
    <property type="entry name" value="HEAT_2"/>
    <property type="match status" value="1"/>
</dbReference>
<dbReference type="Pfam" id="PF25055">
    <property type="entry name" value="DUF7792"/>
    <property type="match status" value="1"/>
</dbReference>
<dbReference type="PROSITE" id="PS50176">
    <property type="entry name" value="ARM_REPEAT"/>
    <property type="match status" value="1"/>
</dbReference>
<dbReference type="PANTHER" id="PTHR46168">
    <property type="entry name" value="ARMADILLO REPEAT ONLY 4"/>
    <property type="match status" value="1"/>
</dbReference>
<gene>
    <name evidence="4" type="ORF">GSMUA_122720.1</name>
</gene>
<dbReference type="OMA" id="MHAGSNE"/>
<reference evidence="5" key="2">
    <citation type="submission" date="2021-05" db="UniProtKB">
        <authorList>
            <consortium name="EnsemblPlants"/>
        </authorList>
    </citation>
    <scope>IDENTIFICATION</scope>
    <source>
        <strain evidence="5">subsp. malaccensis</strain>
    </source>
</reference>
<evidence type="ECO:0000313" key="6">
    <source>
        <dbReference type="Proteomes" id="UP000012960"/>
    </source>
</evidence>
<dbReference type="SUPFAM" id="SSF48371">
    <property type="entry name" value="ARM repeat"/>
    <property type="match status" value="1"/>
</dbReference>
<organism evidence="5 6">
    <name type="scientific">Musa acuminata subsp. malaccensis</name>
    <name type="common">Wild banana</name>
    <name type="synonym">Musa malaccensis</name>
    <dbReference type="NCBI Taxonomy" id="214687"/>
    <lineage>
        <taxon>Eukaryota</taxon>
        <taxon>Viridiplantae</taxon>
        <taxon>Streptophyta</taxon>
        <taxon>Embryophyta</taxon>
        <taxon>Tracheophyta</taxon>
        <taxon>Spermatophyta</taxon>
        <taxon>Magnoliopsida</taxon>
        <taxon>Liliopsida</taxon>
        <taxon>Zingiberales</taxon>
        <taxon>Musaceae</taxon>
        <taxon>Musa</taxon>
    </lineage>
</organism>
<evidence type="ECO:0000256" key="1">
    <source>
        <dbReference type="PROSITE-ProRule" id="PRU00259"/>
    </source>
</evidence>
<evidence type="ECO:0000313" key="5">
    <source>
        <dbReference type="EnsemblPlants" id="Ma04_p16070.1"/>
    </source>
</evidence>
<reference evidence="4" key="1">
    <citation type="submission" date="2021-03" db="EMBL/GenBank/DDBJ databases">
        <authorList>
            <consortium name="Genoscope - CEA"/>
            <person name="William W."/>
        </authorList>
    </citation>
    <scope>NUCLEOTIDE SEQUENCE</scope>
    <source>
        <strain evidence="4">Doubled-haploid Pahang</strain>
    </source>
</reference>
<dbReference type="InterPro" id="IPR004155">
    <property type="entry name" value="PBS_lyase_HEAT"/>
</dbReference>
<accession>A0A804IQ92</accession>
<dbReference type="InterPro" id="IPR056694">
    <property type="entry name" value="DUF7792"/>
</dbReference>
<name>A0A804IQ92_MUSAM</name>
<dbReference type="Proteomes" id="UP000012960">
    <property type="component" value="Unplaced"/>
</dbReference>
<feature type="domain" description="DUF7792" evidence="3">
    <location>
        <begin position="40"/>
        <end position="172"/>
    </location>
</feature>
<dbReference type="Pfam" id="PF00514">
    <property type="entry name" value="Arm"/>
    <property type="match status" value="1"/>
</dbReference>
<dbReference type="PANTHER" id="PTHR46168:SF1">
    <property type="entry name" value="ARMADILLO REPEAT ONLY 4"/>
    <property type="match status" value="1"/>
</dbReference>
<dbReference type="AlphaFoldDB" id="A0A804IQ92"/>
<sequence>MEISTEMTKTRKITGGAIRPSGGGGGGGGGGRRRRESTVEEDLSRLITLADRLKKVAADADSWRAECSQLTHRADLIAAVLRAVARRLSSLPHQPPYSAPVRRVAASADRSLDRAISFARRCRRRRRLLLPSPAALLRFLIPFAATGAADFRRALAHLDASLADLRWLLSLYPYDDGEGGDAASVGVGLSLPPIAATDPVLSYVWTFVAAIQMASRPSDRADAAQSLANLARDGHRNRWVIVDEGAVPPLLALLEDRDDEASQSAAAAALSNLCTDRELISTVADAFAIPVIVQTLSDSTSTRLQSQLASLISRMAALDALACEEFARENAILPLVALLSSDVPLGDDVNTAPPPSMTASLSTRSSRVSLAHGGGYVDESPAAKLELKTACAEALWMLCKGSIESSRKVTETVGLLCLAKLMETEEDQLQLNCLRTVMEIAAAAESDADLRGSAFKKNSSVAKSVVEQLLRLAQQGRSPSVQAAAIRALGSLARTFPAREARVLRPLVAQLGNQDSDVSAEAAMALGKFASPDNYLCVAHAAAIVELEGVRPLMRLLRPGEKSQLPGLVLLCCLASHVPRHEALERERVLLTLESVRRIAVARHPSLEELLPRAIRQLQLYGHEAQSYIGFER</sequence>
<feature type="compositionally biased region" description="Gly residues" evidence="2">
    <location>
        <begin position="21"/>
        <end position="30"/>
    </location>
</feature>
<dbReference type="InParanoid" id="A0A804IQ92"/>
<dbReference type="SMART" id="SM00567">
    <property type="entry name" value="EZ_HEAT"/>
    <property type="match status" value="4"/>
</dbReference>
<dbReference type="InterPro" id="IPR016024">
    <property type="entry name" value="ARM-type_fold"/>
</dbReference>
<evidence type="ECO:0000259" key="3">
    <source>
        <dbReference type="Pfam" id="PF25055"/>
    </source>
</evidence>
<dbReference type="EnsemblPlants" id="Ma04_t16070.1">
    <property type="protein sequence ID" value="Ma04_p16070.1"/>
    <property type="gene ID" value="Ma04_g16070"/>
</dbReference>
<keyword evidence="6" id="KW-1185">Reference proteome</keyword>